<reference evidence="1" key="1">
    <citation type="journal article" date="2023" name="Nat. Microbiol.">
        <title>Enrichment and characterization of a nitric oxide-reducing microbial community in a continuous bioreactor.</title>
        <authorList>
            <person name="Garrido-Amador P."/>
            <person name="Stortenbeker N."/>
            <person name="Wessels H.J.C.T."/>
            <person name="Speth D.R."/>
            <person name="Garcia-Heredia I."/>
            <person name="Kartal B."/>
        </authorList>
    </citation>
    <scope>NUCLEOTIDE SEQUENCE</scope>
    <source>
        <strain evidence="1">MAG1</strain>
    </source>
</reference>
<dbReference type="NCBIfam" id="TIGR02243">
    <property type="entry name" value="putative baseplate assembly protein"/>
    <property type="match status" value="1"/>
</dbReference>
<gene>
    <name evidence="1" type="ORF">OHM77_08745</name>
</gene>
<dbReference type="EMBL" id="CP107246">
    <property type="protein sequence ID" value="WIM04787.1"/>
    <property type="molecule type" value="Genomic_DNA"/>
</dbReference>
<dbReference type="AlphaFoldDB" id="A0AA49FJA7"/>
<evidence type="ECO:0000313" key="1">
    <source>
        <dbReference type="EMBL" id="WIM04787.1"/>
    </source>
</evidence>
<protein>
    <submittedName>
        <fullName evidence="1">Baseplate assembly protein</fullName>
    </submittedName>
</protein>
<dbReference type="InterPro" id="IPR011749">
    <property type="entry name" value="CHP02243"/>
</dbReference>
<dbReference type="Proteomes" id="UP001234916">
    <property type="component" value="Chromosome"/>
</dbReference>
<sequence>MSGGEFNPQSACGCCAGVGIEAPTAIHNRPGLSAIAYRIGTHGQVLASLRARLSSQDHPALEKLRTRDHDDFSIALLDAYACMADVLGFYQERLANEAYLRTAGERLSLSELARLIGYRLKPGVAAETCLAFTLQEPPPQAPSSEPKQTSGVPDKVTLDVGIKVQSVPGPDEKPQTFETVESIEARPAWNALKPRISQTCLPASGRTDLYLQGANLILRPGDGLLFIGDEFIGGADKTRWQFRLVTTAVPDADRQRTRVTWDMALTAKTPAQNPQVHVFRKRAAVFGHNAPDWAAMPVSIKKAYKSGVTDDPLTWGSEWPNFKIDTVANTVDMDAVYADVVPHDQETSSWLVLAAGSNIAPFKVTGTSVISRAAFAMAAKTTRAALSGDNLSVFSGKVRETAVYAASQALQFAEAPDSSVVSGNQVVLDKSVDDLPPGRRLVVTGRAQNGDAEKTEVVTLKSVAPHGKASQLTFEEKLAHEYQRDTVVIYANVALATHGETVRQILGGGAARLSHQRFALKHAPLTFVGAGNETGAEAALEVRVNDIRWRQAPTLYAVGPDDRSYVLRTGEDGAGILQFGDGRRGARLPTGQDNVRAVYRKGIGAAGNLKAGQISQLLTRPLGLKAASNPLPAAGGVDADSADAARRNMPLGVRTLGRVVSVRDYEDYARAYTGIAKAQAAVLDTGVGRIVFLTVAGDGGAQPADATLDKLLDALKRNGDPLVRCETKAYSEATFHLALRVKRDPDHDAKKVLADVKAALRAAFSFDARDFGQIVARSEIIAVAQGVAGVLGVDLDHFYRGALPCQQKHLVEERLIPASAKVGENGARVAAELLLLDDGPLDYLEEMP</sequence>
<organism evidence="1">
    <name type="scientific">Candidatus Nitricoxidivorans perseverans</name>
    <dbReference type="NCBI Taxonomy" id="2975601"/>
    <lineage>
        <taxon>Bacteria</taxon>
        <taxon>Pseudomonadati</taxon>
        <taxon>Pseudomonadota</taxon>
        <taxon>Betaproteobacteria</taxon>
        <taxon>Nitrosomonadales</taxon>
        <taxon>Sterolibacteriaceae</taxon>
        <taxon>Candidatus Nitricoxidivorans</taxon>
    </lineage>
</organism>
<dbReference type="KEGG" id="npv:OHM77_08745"/>
<name>A0AA49FJA7_9PROT</name>
<proteinExistence type="predicted"/>
<accession>A0AA49FJA7</accession>